<dbReference type="GO" id="GO:0016787">
    <property type="term" value="F:hydrolase activity"/>
    <property type="evidence" value="ECO:0007669"/>
    <property type="project" value="UniProtKB-KW"/>
</dbReference>
<dbReference type="EMBL" id="UINC01001643">
    <property type="protein sequence ID" value="SUZ85605.1"/>
    <property type="molecule type" value="Genomic_DNA"/>
</dbReference>
<dbReference type="Pfam" id="PF00561">
    <property type="entry name" value="Abhydrolase_1"/>
    <property type="match status" value="1"/>
</dbReference>
<evidence type="ECO:0000256" key="1">
    <source>
        <dbReference type="ARBA" id="ARBA00022801"/>
    </source>
</evidence>
<protein>
    <recommendedName>
        <fullName evidence="2">AB hydrolase-1 domain-containing protein</fullName>
    </recommendedName>
</protein>
<keyword evidence="1" id="KW-0378">Hydrolase</keyword>
<dbReference type="Gene3D" id="3.40.50.1820">
    <property type="entry name" value="alpha/beta hydrolase"/>
    <property type="match status" value="1"/>
</dbReference>
<sequence length="313" mass="34060">MLKSILLLSITLGWIAPPYLAQSTEDALEQIEISVEDFVFDALAAGPLDGELVLLLHGFPQAGYAWRNQLPVLAALGFRVVAPDQRGYSAGARPPEVSDYVMEELVGDVLGMATSLGYERFHVVGHDWGAAVAWILASSVPERVQSLAALSTPHMTAFAQALSDPNSAQSQASSYMTMFRSAGSEQLFLANEAQLLKSILSQFSSSETDLNLYLSLLGTPDALRAALNWYRSAIPSQGDAPPASPAMVSTPTLYVWSTEDCCFDRGTAEASEEFVTGPYQFEVLEGVSHWIAEEATDDLNELLIEHLEQWRGR</sequence>
<name>A0A381R1J7_9ZZZZ</name>
<dbReference type="InterPro" id="IPR029058">
    <property type="entry name" value="AB_hydrolase_fold"/>
</dbReference>
<evidence type="ECO:0000313" key="3">
    <source>
        <dbReference type="EMBL" id="SUZ85605.1"/>
    </source>
</evidence>
<proteinExistence type="predicted"/>
<dbReference type="PRINTS" id="PR00412">
    <property type="entry name" value="EPOXHYDRLASE"/>
</dbReference>
<dbReference type="PANTHER" id="PTHR43329">
    <property type="entry name" value="EPOXIDE HYDROLASE"/>
    <property type="match status" value="1"/>
</dbReference>
<dbReference type="InterPro" id="IPR000639">
    <property type="entry name" value="Epox_hydrolase-like"/>
</dbReference>
<evidence type="ECO:0000259" key="2">
    <source>
        <dbReference type="Pfam" id="PF00561"/>
    </source>
</evidence>
<organism evidence="3">
    <name type="scientific">marine metagenome</name>
    <dbReference type="NCBI Taxonomy" id="408172"/>
    <lineage>
        <taxon>unclassified sequences</taxon>
        <taxon>metagenomes</taxon>
        <taxon>ecological metagenomes</taxon>
    </lineage>
</organism>
<dbReference type="InterPro" id="IPR000073">
    <property type="entry name" value="AB_hydrolase_1"/>
</dbReference>
<dbReference type="AlphaFoldDB" id="A0A381R1J7"/>
<dbReference type="SUPFAM" id="SSF53474">
    <property type="entry name" value="alpha/beta-Hydrolases"/>
    <property type="match status" value="1"/>
</dbReference>
<feature type="domain" description="AB hydrolase-1" evidence="2">
    <location>
        <begin position="52"/>
        <end position="294"/>
    </location>
</feature>
<dbReference type="PRINTS" id="PR00111">
    <property type="entry name" value="ABHYDROLASE"/>
</dbReference>
<gene>
    <name evidence="3" type="ORF">METZ01_LOCUS38459</name>
</gene>
<accession>A0A381R1J7</accession>
<reference evidence="3" key="1">
    <citation type="submission" date="2018-05" db="EMBL/GenBank/DDBJ databases">
        <authorList>
            <person name="Lanie J.A."/>
            <person name="Ng W.-L."/>
            <person name="Kazmierczak K.M."/>
            <person name="Andrzejewski T.M."/>
            <person name="Davidsen T.M."/>
            <person name="Wayne K.J."/>
            <person name="Tettelin H."/>
            <person name="Glass J.I."/>
            <person name="Rusch D."/>
            <person name="Podicherti R."/>
            <person name="Tsui H.-C.T."/>
            <person name="Winkler M.E."/>
        </authorList>
    </citation>
    <scope>NUCLEOTIDE SEQUENCE</scope>
</reference>